<organism evidence="1 2">
    <name type="scientific">Dactylosporangium siamense</name>
    <dbReference type="NCBI Taxonomy" id="685454"/>
    <lineage>
        <taxon>Bacteria</taxon>
        <taxon>Bacillati</taxon>
        <taxon>Actinomycetota</taxon>
        <taxon>Actinomycetes</taxon>
        <taxon>Micromonosporales</taxon>
        <taxon>Micromonosporaceae</taxon>
        <taxon>Dactylosporangium</taxon>
    </lineage>
</organism>
<dbReference type="SUPFAM" id="SSF52540">
    <property type="entry name" value="P-loop containing nucleoside triphosphate hydrolases"/>
    <property type="match status" value="1"/>
</dbReference>
<evidence type="ECO:0008006" key="3">
    <source>
        <dbReference type="Google" id="ProtNLM"/>
    </source>
</evidence>
<accession>A0A919PFB3</accession>
<dbReference type="EMBL" id="BONQ01000017">
    <property type="protein sequence ID" value="GIG42884.1"/>
    <property type="molecule type" value="Genomic_DNA"/>
</dbReference>
<dbReference type="Proteomes" id="UP000660611">
    <property type="component" value="Unassembled WGS sequence"/>
</dbReference>
<name>A0A919PFB3_9ACTN</name>
<dbReference type="PANTHER" id="PTHR37816:SF1">
    <property type="entry name" value="TOXIN"/>
    <property type="match status" value="1"/>
</dbReference>
<gene>
    <name evidence="1" type="ORF">Dsi01nite_009250</name>
</gene>
<dbReference type="Pfam" id="PF01202">
    <property type="entry name" value="SKI"/>
    <property type="match status" value="1"/>
</dbReference>
<comment type="caution">
    <text evidence="1">The sequence shown here is derived from an EMBL/GenBank/DDBJ whole genome shotgun (WGS) entry which is preliminary data.</text>
</comment>
<evidence type="ECO:0000313" key="1">
    <source>
        <dbReference type="EMBL" id="GIG42884.1"/>
    </source>
</evidence>
<evidence type="ECO:0000313" key="2">
    <source>
        <dbReference type="Proteomes" id="UP000660611"/>
    </source>
</evidence>
<dbReference type="InterPro" id="IPR027417">
    <property type="entry name" value="P-loop_NTPase"/>
</dbReference>
<reference evidence="1" key="1">
    <citation type="submission" date="2021-01" db="EMBL/GenBank/DDBJ databases">
        <title>Whole genome shotgun sequence of Dactylosporangium siamense NBRC 106093.</title>
        <authorList>
            <person name="Komaki H."/>
            <person name="Tamura T."/>
        </authorList>
    </citation>
    <scope>NUCLEOTIDE SEQUENCE</scope>
    <source>
        <strain evidence="1">NBRC 106093</strain>
    </source>
</reference>
<protein>
    <recommendedName>
        <fullName evidence="3">Adenylate kinase</fullName>
    </recommendedName>
</protein>
<sequence length="178" mass="20503">MSVVGNSGSGKSTLGRALAARLGVPFVELDSIHHLPGWEPIGVDEFRKTVGAIVDGDGWVIDGNYSAVRDLVWARADTVIWFDLPRRTVIRQVLWRTIRRGVTREELWNGNRERLSSVFRLDPQESVVRWAWTRHRVYRERYSRAAAERTEVEFIRIRSHKDAARLLKVSPTFRNKPA</sequence>
<dbReference type="RefSeq" id="WP_345003189.1">
    <property type="nucleotide sequence ID" value="NZ_BAAAVW010000002.1"/>
</dbReference>
<dbReference type="InterPro" id="IPR052922">
    <property type="entry name" value="Cytidylate_Kinase-2"/>
</dbReference>
<dbReference type="Gene3D" id="3.40.50.300">
    <property type="entry name" value="P-loop containing nucleotide triphosphate hydrolases"/>
    <property type="match status" value="1"/>
</dbReference>
<dbReference type="PANTHER" id="PTHR37816">
    <property type="entry name" value="YALI0E33011P"/>
    <property type="match status" value="1"/>
</dbReference>
<dbReference type="InterPro" id="IPR031322">
    <property type="entry name" value="Shikimate/glucono_kinase"/>
</dbReference>
<keyword evidence="2" id="KW-1185">Reference proteome</keyword>
<proteinExistence type="predicted"/>
<dbReference type="AlphaFoldDB" id="A0A919PFB3"/>